<reference evidence="13" key="1">
    <citation type="journal article" date="2020" name="mSystems">
        <title>Genome- and Community-Level Interaction Insights into Carbon Utilization and Element Cycling Functions of Hydrothermarchaeota in Hydrothermal Sediment.</title>
        <authorList>
            <person name="Zhou Z."/>
            <person name="Liu Y."/>
            <person name="Xu W."/>
            <person name="Pan J."/>
            <person name="Luo Z.H."/>
            <person name="Li M."/>
        </authorList>
    </citation>
    <scope>NUCLEOTIDE SEQUENCE [LARGE SCALE GENOMIC DNA]</scope>
    <source>
        <strain evidence="13">HyVt-460</strain>
    </source>
</reference>
<dbReference type="InterPro" id="IPR036895">
    <property type="entry name" value="Uracil-DNA_glycosylase-like_sf"/>
</dbReference>
<dbReference type="Proteomes" id="UP000885771">
    <property type="component" value="Unassembled WGS sequence"/>
</dbReference>
<evidence type="ECO:0000256" key="1">
    <source>
        <dbReference type="ARBA" id="ARBA00001400"/>
    </source>
</evidence>
<evidence type="ECO:0000256" key="5">
    <source>
        <dbReference type="ARBA" id="ARBA00022485"/>
    </source>
</evidence>
<gene>
    <name evidence="13" type="ORF">ENJ15_07240</name>
</gene>
<accession>A0A7V5RQB5</accession>
<dbReference type="InterPro" id="IPR005273">
    <property type="entry name" value="Ura-DNA_glyco_family4"/>
</dbReference>
<dbReference type="Pfam" id="PF03167">
    <property type="entry name" value="UDG"/>
    <property type="match status" value="1"/>
</dbReference>
<keyword evidence="10" id="KW-0411">Iron-sulfur</keyword>
<dbReference type="PANTHER" id="PTHR33693:SF1">
    <property type="entry name" value="TYPE-4 URACIL-DNA GLYCOSYLASE"/>
    <property type="match status" value="1"/>
</dbReference>
<organism evidence="13">
    <name type="scientific">Caldithrix abyssi</name>
    <dbReference type="NCBI Taxonomy" id="187145"/>
    <lineage>
        <taxon>Bacteria</taxon>
        <taxon>Pseudomonadati</taxon>
        <taxon>Calditrichota</taxon>
        <taxon>Calditrichia</taxon>
        <taxon>Calditrichales</taxon>
        <taxon>Calditrichaceae</taxon>
        <taxon>Caldithrix</taxon>
    </lineage>
</organism>
<keyword evidence="6" id="KW-0479">Metal-binding</keyword>
<evidence type="ECO:0000256" key="7">
    <source>
        <dbReference type="ARBA" id="ARBA00022763"/>
    </source>
</evidence>
<keyword evidence="11" id="KW-0234">DNA repair</keyword>
<dbReference type="InterPro" id="IPR005122">
    <property type="entry name" value="Uracil-DNA_glycosylase-like"/>
</dbReference>
<dbReference type="CDD" id="cd10030">
    <property type="entry name" value="UDG-F4_TTUDGA_SPO1dp_like"/>
    <property type="match status" value="1"/>
</dbReference>
<keyword evidence="5" id="KW-0004">4Fe-4S</keyword>
<dbReference type="NCBIfam" id="TIGR00758">
    <property type="entry name" value="UDG_fam4"/>
    <property type="match status" value="1"/>
</dbReference>
<dbReference type="GO" id="GO:0006281">
    <property type="term" value="P:DNA repair"/>
    <property type="evidence" value="ECO:0007669"/>
    <property type="project" value="UniProtKB-KW"/>
</dbReference>
<protein>
    <recommendedName>
        <fullName evidence="4">Type-4 uracil-DNA glycosylase</fullName>
        <ecNumber evidence="3">3.2.2.27</ecNumber>
    </recommendedName>
</protein>
<dbReference type="GO" id="GO:0046872">
    <property type="term" value="F:metal ion binding"/>
    <property type="evidence" value="ECO:0007669"/>
    <property type="project" value="UniProtKB-KW"/>
</dbReference>
<dbReference type="SMART" id="SM00986">
    <property type="entry name" value="UDG"/>
    <property type="match status" value="1"/>
</dbReference>
<dbReference type="InterPro" id="IPR051536">
    <property type="entry name" value="UDG_Type-4/5"/>
</dbReference>
<evidence type="ECO:0000313" key="13">
    <source>
        <dbReference type="EMBL" id="HHM02793.1"/>
    </source>
</evidence>
<dbReference type="GO" id="GO:0004844">
    <property type="term" value="F:uracil DNA N-glycosylase activity"/>
    <property type="evidence" value="ECO:0007669"/>
    <property type="project" value="UniProtKB-EC"/>
</dbReference>
<evidence type="ECO:0000259" key="12">
    <source>
        <dbReference type="SMART" id="SM00986"/>
    </source>
</evidence>
<evidence type="ECO:0000256" key="9">
    <source>
        <dbReference type="ARBA" id="ARBA00023004"/>
    </source>
</evidence>
<evidence type="ECO:0000256" key="11">
    <source>
        <dbReference type="ARBA" id="ARBA00023204"/>
    </source>
</evidence>
<comment type="similarity">
    <text evidence="2">Belongs to the uracil-DNA glycosylase (UDG) superfamily. Type 4 (UDGa) family.</text>
</comment>
<dbReference type="GO" id="GO:0051539">
    <property type="term" value="F:4 iron, 4 sulfur cluster binding"/>
    <property type="evidence" value="ECO:0007669"/>
    <property type="project" value="UniProtKB-KW"/>
</dbReference>
<evidence type="ECO:0000256" key="3">
    <source>
        <dbReference type="ARBA" id="ARBA00012030"/>
    </source>
</evidence>
<comment type="catalytic activity">
    <reaction evidence="1">
        <text>Hydrolyzes single-stranded DNA or mismatched double-stranded DNA and polynucleotides, releasing free uracil.</text>
        <dbReference type="EC" id="3.2.2.27"/>
    </reaction>
</comment>
<dbReference type="PANTHER" id="PTHR33693">
    <property type="entry name" value="TYPE-5 URACIL-DNA GLYCOSYLASE"/>
    <property type="match status" value="1"/>
</dbReference>
<evidence type="ECO:0000256" key="6">
    <source>
        <dbReference type="ARBA" id="ARBA00022723"/>
    </source>
</evidence>
<evidence type="ECO:0000256" key="2">
    <source>
        <dbReference type="ARBA" id="ARBA00006521"/>
    </source>
</evidence>
<keyword evidence="9" id="KW-0408">Iron</keyword>
<dbReference type="EMBL" id="DRLI01000278">
    <property type="protein sequence ID" value="HHM02793.1"/>
    <property type="molecule type" value="Genomic_DNA"/>
</dbReference>
<sequence>MNEDLLNDIKHLLQWYRLNYGDEIALSEDFSLNLSIEEEEPAPAVPQAVPPAVETDVPSADTAKIHGHHPKLKAFYEQIRDCKQCDLAKSRKHFVFGMGNPDADIMFVGEAPGRDEDEQGFPFVGRAGKLLNKMLFALSMKREDIYIANVLKCRPPGNRDPLPDEVLQCEPYLKQQIEIIRPRVMVALGRIAGQVLLRSEASLKQLRESTHRYNGIPCIVTYHPAALLRNSGWKAAAWQDLKKIKSIMDDV</sequence>
<dbReference type="SUPFAM" id="SSF52141">
    <property type="entry name" value="Uracil-DNA glycosylase-like"/>
    <property type="match status" value="1"/>
</dbReference>
<evidence type="ECO:0000256" key="8">
    <source>
        <dbReference type="ARBA" id="ARBA00022801"/>
    </source>
</evidence>
<dbReference type="AlphaFoldDB" id="A0A7V5RQB5"/>
<comment type="caution">
    <text evidence="13">The sequence shown here is derived from an EMBL/GenBank/DDBJ whole genome shotgun (WGS) entry which is preliminary data.</text>
</comment>
<proteinExistence type="inferred from homology"/>
<keyword evidence="8" id="KW-0378">Hydrolase</keyword>
<keyword evidence="7" id="KW-0227">DNA damage</keyword>
<dbReference type="EC" id="3.2.2.27" evidence="3"/>
<evidence type="ECO:0000256" key="10">
    <source>
        <dbReference type="ARBA" id="ARBA00023014"/>
    </source>
</evidence>
<evidence type="ECO:0000256" key="4">
    <source>
        <dbReference type="ARBA" id="ARBA00019403"/>
    </source>
</evidence>
<name>A0A7V5RQB5_CALAY</name>
<dbReference type="SMART" id="SM00987">
    <property type="entry name" value="UreE_C"/>
    <property type="match status" value="1"/>
</dbReference>
<feature type="domain" description="Uracil-DNA glycosylase-like" evidence="12">
    <location>
        <begin position="96"/>
        <end position="242"/>
    </location>
</feature>
<dbReference type="Gene3D" id="3.40.470.10">
    <property type="entry name" value="Uracil-DNA glycosylase-like domain"/>
    <property type="match status" value="1"/>
</dbReference>